<name>B1Y0Y3_LEPCP</name>
<dbReference type="RefSeq" id="WP_012348149.1">
    <property type="nucleotide sequence ID" value="NC_010524.1"/>
</dbReference>
<evidence type="ECO:0000259" key="1">
    <source>
        <dbReference type="Pfam" id="PF00696"/>
    </source>
</evidence>
<dbReference type="SUPFAM" id="SSF53633">
    <property type="entry name" value="Carbamate kinase-like"/>
    <property type="match status" value="1"/>
</dbReference>
<evidence type="ECO:0000313" key="3">
    <source>
        <dbReference type="Proteomes" id="UP000001693"/>
    </source>
</evidence>
<evidence type="ECO:0000313" key="2">
    <source>
        <dbReference type="EMBL" id="ACB35400.1"/>
    </source>
</evidence>
<dbReference type="Gene3D" id="3.40.1160.10">
    <property type="entry name" value="Acetylglutamate kinase-like"/>
    <property type="match status" value="1"/>
</dbReference>
<proteinExistence type="predicted"/>
<dbReference type="KEGG" id="lch:Lcho_3140"/>
<dbReference type="AlphaFoldDB" id="B1Y0Y3"/>
<gene>
    <name evidence="2" type="ordered locus">Lcho_3140</name>
</gene>
<organism evidence="2 3">
    <name type="scientific">Leptothrix cholodnii (strain ATCC 51168 / LMG 8142 / SP-6)</name>
    <name type="common">Leptothrix discophora (strain SP-6)</name>
    <dbReference type="NCBI Taxonomy" id="395495"/>
    <lineage>
        <taxon>Bacteria</taxon>
        <taxon>Pseudomonadati</taxon>
        <taxon>Pseudomonadota</taxon>
        <taxon>Betaproteobacteria</taxon>
        <taxon>Burkholderiales</taxon>
        <taxon>Sphaerotilaceae</taxon>
        <taxon>Leptothrix</taxon>
    </lineage>
</organism>
<dbReference type="Pfam" id="PF00696">
    <property type="entry name" value="AA_kinase"/>
    <property type="match status" value="1"/>
</dbReference>
<dbReference type="HOGENOM" id="CLU_089197_1_0_4"/>
<sequence>MWVVKLGGSLCTDALLPDWLALLGQLGGGRVALVCGGGTLADEVRSLQGRWQVGDLSAHNMAVLAMVQNAYLLHGLNPALQPVCREVDVLPTLRRGGVALWMPLELLRDQCDATTNWDVTSDSIALGLAQRLNAERLVVIKSCQVDEQLSLEALVAHEVLDRNFAAQARQSGMPIDLLSREQGGEMKSLLLQGCRAH</sequence>
<feature type="domain" description="Aspartate/glutamate/uridylate kinase" evidence="1">
    <location>
        <begin position="2"/>
        <end position="141"/>
    </location>
</feature>
<keyword evidence="2" id="KW-0808">Transferase</keyword>
<accession>B1Y0Y3</accession>
<keyword evidence="2" id="KW-0418">Kinase</keyword>
<reference evidence="2 3" key="1">
    <citation type="submission" date="2008-03" db="EMBL/GenBank/DDBJ databases">
        <title>Complete sequence of Leptothrix cholodnii SP-6.</title>
        <authorList>
            <consortium name="US DOE Joint Genome Institute"/>
            <person name="Copeland A."/>
            <person name="Lucas S."/>
            <person name="Lapidus A."/>
            <person name="Glavina del Rio T."/>
            <person name="Dalin E."/>
            <person name="Tice H."/>
            <person name="Bruce D."/>
            <person name="Goodwin L."/>
            <person name="Pitluck S."/>
            <person name="Chertkov O."/>
            <person name="Brettin T."/>
            <person name="Detter J.C."/>
            <person name="Han C."/>
            <person name="Kuske C.R."/>
            <person name="Schmutz J."/>
            <person name="Larimer F."/>
            <person name="Land M."/>
            <person name="Hauser L."/>
            <person name="Kyrpides N."/>
            <person name="Lykidis A."/>
            <person name="Emerson D."/>
            <person name="Richardson P."/>
        </authorList>
    </citation>
    <scope>NUCLEOTIDE SEQUENCE [LARGE SCALE GENOMIC DNA]</scope>
    <source>
        <strain evidence="3">ATCC 51168 / LMG 8142 / SP-6</strain>
    </source>
</reference>
<dbReference type="InterPro" id="IPR001048">
    <property type="entry name" value="Asp/Glu/Uridylate_kinase"/>
</dbReference>
<dbReference type="EMBL" id="CP001013">
    <property type="protein sequence ID" value="ACB35400.1"/>
    <property type="molecule type" value="Genomic_DNA"/>
</dbReference>
<protein>
    <submittedName>
        <fullName evidence="2">Aspartate/glutamate/uridylate kinase</fullName>
    </submittedName>
</protein>
<dbReference type="STRING" id="395495.Lcho_3140"/>
<keyword evidence="3" id="KW-1185">Reference proteome</keyword>
<dbReference type="GO" id="GO:0016301">
    <property type="term" value="F:kinase activity"/>
    <property type="evidence" value="ECO:0007669"/>
    <property type="project" value="UniProtKB-KW"/>
</dbReference>
<dbReference type="OrthoDB" id="8526978at2"/>
<dbReference type="InterPro" id="IPR036393">
    <property type="entry name" value="AceGlu_kinase-like_sf"/>
</dbReference>
<dbReference type="Proteomes" id="UP000001693">
    <property type="component" value="Chromosome"/>
</dbReference>
<dbReference type="eggNOG" id="COG2054">
    <property type="taxonomic scope" value="Bacteria"/>
</dbReference>